<evidence type="ECO:0000256" key="5">
    <source>
        <dbReference type="PIRSR" id="PIRSR015582-2"/>
    </source>
</evidence>
<name>A0A9E5JRH6_9GAMM</name>
<dbReference type="GO" id="GO:0006107">
    <property type="term" value="P:oxaloacetate metabolic process"/>
    <property type="evidence" value="ECO:0007669"/>
    <property type="project" value="TreeGrafter"/>
</dbReference>
<gene>
    <name evidence="7" type="ORF">G8770_07735</name>
</gene>
<keyword evidence="7" id="KW-0456">Lyase</keyword>
<dbReference type="RefSeq" id="WP_167184299.1">
    <property type="nucleotide sequence ID" value="NZ_JAAONZ010000004.1"/>
</dbReference>
<feature type="binding site" evidence="5">
    <location>
        <position position="153"/>
    </location>
    <ligand>
        <name>Mg(2+)</name>
        <dbReference type="ChEBI" id="CHEBI:18420"/>
    </ligand>
</feature>
<evidence type="ECO:0000256" key="3">
    <source>
        <dbReference type="ARBA" id="ARBA00022842"/>
    </source>
</evidence>
<dbReference type="GO" id="GO:0016829">
    <property type="term" value="F:lyase activity"/>
    <property type="evidence" value="ECO:0007669"/>
    <property type="project" value="UniProtKB-KW"/>
</dbReference>
<protein>
    <submittedName>
        <fullName evidence="7">CoA ester lyase</fullName>
    </submittedName>
</protein>
<evidence type="ECO:0000313" key="7">
    <source>
        <dbReference type="EMBL" id="NHO65427.1"/>
    </source>
</evidence>
<keyword evidence="3 5" id="KW-0460">Magnesium</keyword>
<dbReference type="PANTHER" id="PTHR32308">
    <property type="entry name" value="LYASE BETA SUBUNIT, PUTATIVE (AFU_ORTHOLOGUE AFUA_4G13030)-RELATED"/>
    <property type="match status" value="1"/>
</dbReference>
<dbReference type="SUPFAM" id="SSF51621">
    <property type="entry name" value="Phosphoenolpyruvate/pyruvate domain"/>
    <property type="match status" value="1"/>
</dbReference>
<evidence type="ECO:0000256" key="2">
    <source>
        <dbReference type="ARBA" id="ARBA00022723"/>
    </source>
</evidence>
<sequence>MNIRPRRSVLYMPGSNSRALEKAKTLAADTLVLDLEDAVAPEQKIAARAQVVDAVKAGGYGYREMVIRVNGLDTPWSEDDILAVASAPVAAVCVPKVESPEQVLRVVELLNRGGADESVTVWAMIETPRGLVNVQAIAASHPRLSLLMMGTSDLAKEMRIPHTPDRIGFIVALSECVLAARLNGLDALDGVHLDLHDQESLRLICEQGRNLGFDGKTLIHPNQIAVTNEVFGPEPQEVDRAERIIAAFTQAESEGKGVVVVDGKLVENLHVEEAKRTLAIAAAIASMQG</sequence>
<dbReference type="PIRSF" id="PIRSF015582">
    <property type="entry name" value="Cit_lyase_B"/>
    <property type="match status" value="1"/>
</dbReference>
<feature type="domain" description="HpcH/HpaI aldolase/citrate lyase" evidence="6">
    <location>
        <begin position="7"/>
        <end position="221"/>
    </location>
</feature>
<keyword evidence="8" id="KW-1185">Reference proteome</keyword>
<dbReference type="PANTHER" id="PTHR32308:SF10">
    <property type="entry name" value="CITRATE LYASE SUBUNIT BETA"/>
    <property type="match status" value="1"/>
</dbReference>
<dbReference type="EMBL" id="JAAONZ010000004">
    <property type="protein sequence ID" value="NHO65427.1"/>
    <property type="molecule type" value="Genomic_DNA"/>
</dbReference>
<dbReference type="InterPro" id="IPR015813">
    <property type="entry name" value="Pyrv/PenolPyrv_kinase-like_dom"/>
</dbReference>
<proteinExistence type="predicted"/>
<reference evidence="7" key="1">
    <citation type="submission" date="2020-03" db="EMBL/GenBank/DDBJ databases">
        <authorList>
            <person name="Guo F."/>
        </authorList>
    </citation>
    <scope>NUCLEOTIDE SEQUENCE</scope>
    <source>
        <strain evidence="7">JCM 30134</strain>
    </source>
</reference>
<evidence type="ECO:0000256" key="1">
    <source>
        <dbReference type="ARBA" id="ARBA00001946"/>
    </source>
</evidence>
<comment type="caution">
    <text evidence="7">The sequence shown here is derived from an EMBL/GenBank/DDBJ whole genome shotgun (WGS) entry which is preliminary data.</text>
</comment>
<dbReference type="GO" id="GO:0000287">
    <property type="term" value="F:magnesium ion binding"/>
    <property type="evidence" value="ECO:0007669"/>
    <property type="project" value="TreeGrafter"/>
</dbReference>
<dbReference type="InterPro" id="IPR005000">
    <property type="entry name" value="Aldolase/citrate-lyase_domain"/>
</dbReference>
<dbReference type="Pfam" id="PF03328">
    <property type="entry name" value="HpcH_HpaI"/>
    <property type="match status" value="1"/>
</dbReference>
<comment type="cofactor">
    <cofactor evidence="1">
        <name>Mg(2+)</name>
        <dbReference type="ChEBI" id="CHEBI:18420"/>
    </cofactor>
</comment>
<accession>A0A9E5JRH6</accession>
<evidence type="ECO:0000313" key="8">
    <source>
        <dbReference type="Proteomes" id="UP000787472"/>
    </source>
</evidence>
<evidence type="ECO:0000256" key="4">
    <source>
        <dbReference type="PIRSR" id="PIRSR015582-1"/>
    </source>
</evidence>
<dbReference type="InterPro" id="IPR040442">
    <property type="entry name" value="Pyrv_kinase-like_dom_sf"/>
</dbReference>
<feature type="binding site" evidence="5">
    <location>
        <position position="126"/>
    </location>
    <ligand>
        <name>Mg(2+)</name>
        <dbReference type="ChEBI" id="CHEBI:18420"/>
    </ligand>
</feature>
<feature type="binding site" evidence="4">
    <location>
        <position position="68"/>
    </location>
    <ligand>
        <name>substrate</name>
    </ligand>
</feature>
<dbReference type="Proteomes" id="UP000787472">
    <property type="component" value="Unassembled WGS sequence"/>
</dbReference>
<keyword evidence="2 5" id="KW-0479">Metal-binding</keyword>
<evidence type="ECO:0000259" key="6">
    <source>
        <dbReference type="Pfam" id="PF03328"/>
    </source>
</evidence>
<dbReference type="AlphaFoldDB" id="A0A9E5JRH6"/>
<dbReference type="Gene3D" id="3.20.20.60">
    <property type="entry name" value="Phosphoenolpyruvate-binding domains"/>
    <property type="match status" value="1"/>
</dbReference>
<feature type="binding site" evidence="4">
    <location>
        <position position="126"/>
    </location>
    <ligand>
        <name>substrate</name>
    </ligand>
</feature>
<organism evidence="7 8">
    <name type="scientific">Pseudomaricurvus hydrocarbonicus</name>
    <dbReference type="NCBI Taxonomy" id="1470433"/>
    <lineage>
        <taxon>Bacteria</taxon>
        <taxon>Pseudomonadati</taxon>
        <taxon>Pseudomonadota</taxon>
        <taxon>Gammaproteobacteria</taxon>
        <taxon>Cellvibrionales</taxon>
        <taxon>Cellvibrionaceae</taxon>
        <taxon>Pseudomaricurvus</taxon>
    </lineage>
</organism>
<dbReference type="InterPro" id="IPR011206">
    <property type="entry name" value="Citrate_lyase_beta/mcl1/mcl2"/>
</dbReference>